<comment type="caution">
    <text evidence="2">The sequence shown here is derived from an EMBL/GenBank/DDBJ whole genome shotgun (WGS) entry which is preliminary data.</text>
</comment>
<evidence type="ECO:0000256" key="1">
    <source>
        <dbReference type="SAM" id="SignalP"/>
    </source>
</evidence>
<keyword evidence="3" id="KW-1185">Reference proteome</keyword>
<protein>
    <submittedName>
        <fullName evidence="2">Uncharacterized protein</fullName>
    </submittedName>
</protein>
<dbReference type="AlphaFoldDB" id="A0A8K0CW95"/>
<reference evidence="2" key="1">
    <citation type="submission" date="2019-08" db="EMBL/GenBank/DDBJ databases">
        <title>The genome of the North American firefly Photinus pyralis.</title>
        <authorList>
            <consortium name="Photinus pyralis genome working group"/>
            <person name="Fallon T.R."/>
            <person name="Sander Lower S.E."/>
            <person name="Weng J.-K."/>
        </authorList>
    </citation>
    <scope>NUCLEOTIDE SEQUENCE</scope>
    <source>
        <strain evidence="2">TRF0915ILg1</strain>
        <tissue evidence="2">Whole body</tissue>
    </source>
</reference>
<proteinExistence type="predicted"/>
<dbReference type="Proteomes" id="UP000801492">
    <property type="component" value="Unassembled WGS sequence"/>
</dbReference>
<evidence type="ECO:0000313" key="2">
    <source>
        <dbReference type="EMBL" id="KAF2891577.1"/>
    </source>
</evidence>
<accession>A0A8K0CW95</accession>
<feature type="signal peptide" evidence="1">
    <location>
        <begin position="1"/>
        <end position="21"/>
    </location>
</feature>
<organism evidence="2 3">
    <name type="scientific">Ignelater luminosus</name>
    <name type="common">Cucubano</name>
    <name type="synonym">Pyrophorus luminosus</name>
    <dbReference type="NCBI Taxonomy" id="2038154"/>
    <lineage>
        <taxon>Eukaryota</taxon>
        <taxon>Metazoa</taxon>
        <taxon>Ecdysozoa</taxon>
        <taxon>Arthropoda</taxon>
        <taxon>Hexapoda</taxon>
        <taxon>Insecta</taxon>
        <taxon>Pterygota</taxon>
        <taxon>Neoptera</taxon>
        <taxon>Endopterygota</taxon>
        <taxon>Coleoptera</taxon>
        <taxon>Polyphaga</taxon>
        <taxon>Elateriformia</taxon>
        <taxon>Elateroidea</taxon>
        <taxon>Elateridae</taxon>
        <taxon>Agrypninae</taxon>
        <taxon>Pyrophorini</taxon>
        <taxon>Ignelater</taxon>
    </lineage>
</organism>
<feature type="chain" id="PRO_5035447447" evidence="1">
    <location>
        <begin position="22"/>
        <end position="135"/>
    </location>
</feature>
<evidence type="ECO:0000313" key="3">
    <source>
        <dbReference type="Proteomes" id="UP000801492"/>
    </source>
</evidence>
<keyword evidence="1" id="KW-0732">Signal</keyword>
<sequence>MNFKTLTFVFGILIVTTYGKSRSVKDEEDIGSDKTVRINSIIVDTNMKPKTQQEILEDLNRIYGQNPDNRRCQQLALTVAEKQKTNFACFKYIDDHAGTVYYYIDSSAQYIKVEINDDSNIYQETYLLFAIKRYN</sequence>
<name>A0A8K0CW95_IGNLU</name>
<gene>
    <name evidence="2" type="ORF">ILUMI_14596</name>
</gene>
<dbReference type="EMBL" id="VTPC01027862">
    <property type="protein sequence ID" value="KAF2891577.1"/>
    <property type="molecule type" value="Genomic_DNA"/>
</dbReference>